<gene>
    <name evidence="5" type="ORF">DK427_19980</name>
</gene>
<dbReference type="Gene3D" id="3.30.70.2450">
    <property type="match status" value="1"/>
</dbReference>
<dbReference type="KEGG" id="meti:DK427_19980"/>
<feature type="domain" description="FAD-binding" evidence="4">
    <location>
        <begin position="2"/>
        <end position="343"/>
    </location>
</feature>
<dbReference type="PRINTS" id="PR00420">
    <property type="entry name" value="RNGMNOXGNASE"/>
</dbReference>
<evidence type="ECO:0000256" key="1">
    <source>
        <dbReference type="ARBA" id="ARBA00001974"/>
    </source>
</evidence>
<keyword evidence="5" id="KW-0560">Oxidoreductase</keyword>
<keyword evidence="2" id="KW-0285">Flavoprotein</keyword>
<evidence type="ECO:0000256" key="3">
    <source>
        <dbReference type="ARBA" id="ARBA00022827"/>
    </source>
</evidence>
<dbReference type="InterPro" id="IPR036188">
    <property type="entry name" value="FAD/NAD-bd_sf"/>
</dbReference>
<dbReference type="Proteomes" id="UP000246058">
    <property type="component" value="Chromosome"/>
</dbReference>
<dbReference type="InterPro" id="IPR002938">
    <property type="entry name" value="FAD-bd"/>
</dbReference>
<keyword evidence="6" id="KW-1185">Reference proteome</keyword>
<dbReference type="GO" id="GO:0071949">
    <property type="term" value="F:FAD binding"/>
    <property type="evidence" value="ECO:0007669"/>
    <property type="project" value="InterPro"/>
</dbReference>
<evidence type="ECO:0000313" key="6">
    <source>
        <dbReference type="Proteomes" id="UP000246058"/>
    </source>
</evidence>
<comment type="cofactor">
    <cofactor evidence="1">
        <name>FAD</name>
        <dbReference type="ChEBI" id="CHEBI:57692"/>
    </cofactor>
</comment>
<protein>
    <submittedName>
        <fullName evidence="5">FAD-binding monooxygenase</fullName>
    </submittedName>
</protein>
<dbReference type="InterPro" id="IPR050641">
    <property type="entry name" value="RIFMO-like"/>
</dbReference>
<keyword evidence="5" id="KW-0503">Monooxygenase</keyword>
<dbReference type="AlphaFoldDB" id="A0A2U8VVI4"/>
<reference evidence="5 6" key="1">
    <citation type="submission" date="2018-05" db="EMBL/GenBank/DDBJ databases">
        <title>Complete Genome Sequence of Methylobacterium sp. 17Sr1-43.</title>
        <authorList>
            <person name="Srinivasan S."/>
        </authorList>
    </citation>
    <scope>NUCLEOTIDE SEQUENCE [LARGE SCALE GENOMIC DNA]</scope>
    <source>
        <strain evidence="5 6">17Sr1-43</strain>
    </source>
</reference>
<dbReference type="PANTHER" id="PTHR43004:SF19">
    <property type="entry name" value="BINDING MONOOXYGENASE, PUTATIVE (JCVI)-RELATED"/>
    <property type="match status" value="1"/>
</dbReference>
<sequence>MTDVLIVGAGPVGLTMAAELARYGVGVRLIDRAPHATETSKALVVWSRTLELTDRMGCTQAFLKAGLRAPGASIRSAGKVLGNPRFDDIASTYNFALMIPQRDTERLLAEHLLSFGVEVERQVELVDFTEAVDGVEVRLRHADGSEERVRTPWLIGCDGAHSTVRHRLGLAFEGSAQGDDWLLADVRLDGSGAPPPDEIATYLHRDGPFVIFPIPGGRARVVATVGKTDAAHPRPDPTLTDVQALIDQRTGGNFRASDPVWLTHFRINERKVAEYRRGCVFLAGDAAHIHSPAGGQGMNTGMQDAVNLAWKLAMVLHGQAGEILLDSYSPERSAVGDLVLRNAGRLTDMATLTNPAAQAARNLALRVLLGFHAVRDRMATQMSEIEIAYAGSPLSKGREAGSRWDPESYEGMPPGAGGEPRFVLYAADAARGSALTGRFPDLLEPRLRSPPDASGLFIIRPDGYVGLSADEADWDDAERYLRLLTQSDGHTGGHAS</sequence>
<name>A0A2U8VVI4_9HYPH</name>
<proteinExistence type="predicted"/>
<dbReference type="SUPFAM" id="SSF51905">
    <property type="entry name" value="FAD/NAD(P)-binding domain"/>
    <property type="match status" value="1"/>
</dbReference>
<accession>A0A2U8VVI4</accession>
<organism evidence="5 6">
    <name type="scientific">Methylobacterium radiodurans</name>
    <dbReference type="NCBI Taxonomy" id="2202828"/>
    <lineage>
        <taxon>Bacteria</taxon>
        <taxon>Pseudomonadati</taxon>
        <taxon>Pseudomonadota</taxon>
        <taxon>Alphaproteobacteria</taxon>
        <taxon>Hyphomicrobiales</taxon>
        <taxon>Methylobacteriaceae</taxon>
        <taxon>Methylobacterium</taxon>
    </lineage>
</organism>
<dbReference type="PANTHER" id="PTHR43004">
    <property type="entry name" value="TRK SYSTEM POTASSIUM UPTAKE PROTEIN"/>
    <property type="match status" value="1"/>
</dbReference>
<dbReference type="OrthoDB" id="9791689at2"/>
<dbReference type="EMBL" id="CP029551">
    <property type="protein sequence ID" value="AWN37725.1"/>
    <property type="molecule type" value="Genomic_DNA"/>
</dbReference>
<evidence type="ECO:0000313" key="5">
    <source>
        <dbReference type="EMBL" id="AWN37725.1"/>
    </source>
</evidence>
<dbReference type="Gene3D" id="3.50.50.60">
    <property type="entry name" value="FAD/NAD(P)-binding domain"/>
    <property type="match status" value="1"/>
</dbReference>
<evidence type="ECO:0000256" key="2">
    <source>
        <dbReference type="ARBA" id="ARBA00022630"/>
    </source>
</evidence>
<keyword evidence="3" id="KW-0274">FAD</keyword>
<dbReference type="GO" id="GO:0016709">
    <property type="term" value="F:oxidoreductase activity, acting on paired donors, with incorporation or reduction of molecular oxygen, NAD(P)H as one donor, and incorporation of one atom of oxygen"/>
    <property type="evidence" value="ECO:0007669"/>
    <property type="project" value="UniProtKB-ARBA"/>
</dbReference>
<dbReference type="Pfam" id="PF01494">
    <property type="entry name" value="FAD_binding_3"/>
    <property type="match status" value="1"/>
</dbReference>
<evidence type="ECO:0000259" key="4">
    <source>
        <dbReference type="Pfam" id="PF01494"/>
    </source>
</evidence>
<dbReference type="RefSeq" id="WP_109952791.1">
    <property type="nucleotide sequence ID" value="NZ_CP029551.1"/>
</dbReference>